<keyword evidence="1" id="KW-0732">Signal</keyword>
<proteinExistence type="predicted"/>
<dbReference type="Proteomes" id="UP000446866">
    <property type="component" value="Unassembled WGS sequence"/>
</dbReference>
<evidence type="ECO:0000313" key="3">
    <source>
        <dbReference type="Proteomes" id="UP000446866"/>
    </source>
</evidence>
<feature type="signal peptide" evidence="1">
    <location>
        <begin position="1"/>
        <end position="25"/>
    </location>
</feature>
<evidence type="ECO:0000313" key="2">
    <source>
        <dbReference type="EMBL" id="NBH61502.1"/>
    </source>
</evidence>
<gene>
    <name evidence="2" type="ORF">D0435_07545</name>
</gene>
<feature type="chain" id="PRO_5032314974" evidence="1">
    <location>
        <begin position="26"/>
        <end position="137"/>
    </location>
</feature>
<dbReference type="AlphaFoldDB" id="A0A845QH79"/>
<accession>A0A845QH79</accession>
<sequence>MKKKFVCMFLMLALTLGMTSVFASADTGSTYSTGSIGFSTKRISDTKAAASVAINFSATADKYTVTITLQKKSGSSWVTATDVSGNTIKYTGTNKFNVLTYDEWTVKKGIVYRVKCVSTDEYDRGSKYTSTSYSDPF</sequence>
<keyword evidence="3" id="KW-1185">Reference proteome</keyword>
<comment type="caution">
    <text evidence="2">The sequence shown here is derived from an EMBL/GenBank/DDBJ whole genome shotgun (WGS) entry which is preliminary data.</text>
</comment>
<protein>
    <submittedName>
        <fullName evidence="2">Uncharacterized protein</fullName>
    </submittedName>
</protein>
<organism evidence="2 3">
    <name type="scientific">Anaerotruncus colihominis</name>
    <dbReference type="NCBI Taxonomy" id="169435"/>
    <lineage>
        <taxon>Bacteria</taxon>
        <taxon>Bacillati</taxon>
        <taxon>Bacillota</taxon>
        <taxon>Clostridia</taxon>
        <taxon>Eubacteriales</taxon>
        <taxon>Oscillospiraceae</taxon>
        <taxon>Anaerotruncus</taxon>
    </lineage>
</organism>
<reference evidence="2 3" key="1">
    <citation type="submission" date="2018-08" db="EMBL/GenBank/DDBJ databases">
        <title>Murine metabolic-syndrome-specific gut microbial biobank.</title>
        <authorList>
            <person name="Liu C."/>
        </authorList>
    </citation>
    <scope>NUCLEOTIDE SEQUENCE [LARGE SCALE GENOMIC DNA]</scope>
    <source>
        <strain evidence="2 3">28</strain>
    </source>
</reference>
<evidence type="ECO:0000256" key="1">
    <source>
        <dbReference type="SAM" id="SignalP"/>
    </source>
</evidence>
<name>A0A845QH79_9FIRM</name>
<dbReference type="EMBL" id="QXWK01000012">
    <property type="protein sequence ID" value="NBH61502.1"/>
    <property type="molecule type" value="Genomic_DNA"/>
</dbReference>